<dbReference type="PROSITE" id="PS50158">
    <property type="entry name" value="ZF_CCHC"/>
    <property type="match status" value="2"/>
</dbReference>
<protein>
    <recommendedName>
        <fullName evidence="7">CCHC-type domain-containing protein</fullName>
    </recommendedName>
</protein>
<dbReference type="AlphaFoldDB" id="A0A261XZ82"/>
<accession>A0A261XZ82</accession>
<evidence type="ECO:0000313" key="8">
    <source>
        <dbReference type="EMBL" id="OZJ03680.1"/>
    </source>
</evidence>
<evidence type="ECO:0000256" key="1">
    <source>
        <dbReference type="ARBA" id="ARBA00022723"/>
    </source>
</evidence>
<feature type="domain" description="CCHC-type" evidence="7">
    <location>
        <begin position="98"/>
        <end position="113"/>
    </location>
</feature>
<evidence type="ECO:0000256" key="2">
    <source>
        <dbReference type="ARBA" id="ARBA00022737"/>
    </source>
</evidence>
<dbReference type="InterPro" id="IPR042246">
    <property type="entry name" value="ZCCHC9"/>
</dbReference>
<proteinExistence type="predicted"/>
<sequence>MTRYTKLERKRHVEAGTWTVKPLEPSKPEPATIPSTPSESPNKRKHQEPHKKSKKPKHAKGNVDKENSDDNKSSPSAVKRSESRRQRRIKDRQSNMVCFSCRKAGHSVKDCPESQENAGICYNCGSLEHSLKECRKQSKSGNRFEYAKCFVCNKMGHLSSQCPQNERGLYPQGGSCRFCGKVDHLAKDCNATKDDIGVDSLGTISLEQGADDDDYHIFVKEKQKVQGVTSKRSMPAKKIVTF</sequence>
<dbReference type="PANTHER" id="PTHR46242">
    <property type="entry name" value="ZINC FINGER CCHC DOMAIN-CONTAINING PROTEIN 9 ZCCHC9"/>
    <property type="match status" value="1"/>
</dbReference>
<keyword evidence="2" id="KW-0677">Repeat</keyword>
<evidence type="ECO:0000256" key="5">
    <source>
        <dbReference type="PROSITE-ProRule" id="PRU00047"/>
    </source>
</evidence>
<keyword evidence="9" id="KW-1185">Reference proteome</keyword>
<gene>
    <name evidence="8" type="ORF">BZG36_03537</name>
</gene>
<evidence type="ECO:0000313" key="9">
    <source>
        <dbReference type="Proteomes" id="UP000242875"/>
    </source>
</evidence>
<dbReference type="GO" id="GO:0005730">
    <property type="term" value="C:nucleolus"/>
    <property type="evidence" value="ECO:0007669"/>
    <property type="project" value="TreeGrafter"/>
</dbReference>
<feature type="region of interest" description="Disordered" evidence="6">
    <location>
        <begin position="1"/>
        <end position="91"/>
    </location>
</feature>
<dbReference type="EMBL" id="MVBO01000074">
    <property type="protein sequence ID" value="OZJ03680.1"/>
    <property type="molecule type" value="Genomic_DNA"/>
</dbReference>
<evidence type="ECO:0000256" key="4">
    <source>
        <dbReference type="ARBA" id="ARBA00022833"/>
    </source>
</evidence>
<evidence type="ECO:0000256" key="3">
    <source>
        <dbReference type="ARBA" id="ARBA00022771"/>
    </source>
</evidence>
<comment type="caution">
    <text evidence="8">The sequence shown here is derived from an EMBL/GenBank/DDBJ whole genome shotgun (WGS) entry which is preliminary data.</text>
</comment>
<evidence type="ECO:0000259" key="7">
    <source>
        <dbReference type="PROSITE" id="PS50158"/>
    </source>
</evidence>
<dbReference type="InterPro" id="IPR036875">
    <property type="entry name" value="Znf_CCHC_sf"/>
</dbReference>
<dbReference type="OrthoDB" id="3863715at2759"/>
<dbReference type="GO" id="GO:0003676">
    <property type="term" value="F:nucleic acid binding"/>
    <property type="evidence" value="ECO:0007669"/>
    <property type="project" value="InterPro"/>
</dbReference>
<keyword evidence="4" id="KW-0862">Zinc</keyword>
<keyword evidence="1" id="KW-0479">Metal-binding</keyword>
<evidence type="ECO:0000256" key="6">
    <source>
        <dbReference type="SAM" id="MobiDB-lite"/>
    </source>
</evidence>
<dbReference type="Gene3D" id="4.10.60.10">
    <property type="entry name" value="Zinc finger, CCHC-type"/>
    <property type="match status" value="2"/>
</dbReference>
<feature type="domain" description="CCHC-type" evidence="7">
    <location>
        <begin position="148"/>
        <end position="164"/>
    </location>
</feature>
<name>A0A261XZ82_9FUNG</name>
<dbReference type="SMART" id="SM00343">
    <property type="entry name" value="ZnF_C2HC"/>
    <property type="match status" value="4"/>
</dbReference>
<feature type="compositionally biased region" description="Basic and acidic residues" evidence="6">
    <location>
        <begin position="1"/>
        <end position="14"/>
    </location>
</feature>
<dbReference type="FunFam" id="4.10.60.10:FF:000091">
    <property type="entry name" value="Zinc finger CCHC-type-containing 9"/>
    <property type="match status" value="1"/>
</dbReference>
<dbReference type="SUPFAM" id="SSF57756">
    <property type="entry name" value="Retrovirus zinc finger-like domains"/>
    <property type="match status" value="2"/>
</dbReference>
<feature type="compositionally biased region" description="Basic residues" evidence="6">
    <location>
        <begin position="43"/>
        <end position="60"/>
    </location>
</feature>
<dbReference type="PANTHER" id="PTHR46242:SF1">
    <property type="entry name" value="ZINC FINGER CCHC DOMAIN-CONTAINING PROTEIN 9"/>
    <property type="match status" value="1"/>
</dbReference>
<dbReference type="InterPro" id="IPR001878">
    <property type="entry name" value="Znf_CCHC"/>
</dbReference>
<organism evidence="8 9">
    <name type="scientific">Bifiguratus adelaidae</name>
    <dbReference type="NCBI Taxonomy" id="1938954"/>
    <lineage>
        <taxon>Eukaryota</taxon>
        <taxon>Fungi</taxon>
        <taxon>Fungi incertae sedis</taxon>
        <taxon>Mucoromycota</taxon>
        <taxon>Mucoromycotina</taxon>
        <taxon>Endogonomycetes</taxon>
        <taxon>Endogonales</taxon>
        <taxon>Endogonales incertae sedis</taxon>
        <taxon>Bifiguratus</taxon>
    </lineage>
</organism>
<dbReference type="GO" id="GO:0008270">
    <property type="term" value="F:zinc ion binding"/>
    <property type="evidence" value="ECO:0007669"/>
    <property type="project" value="UniProtKB-KW"/>
</dbReference>
<feature type="compositionally biased region" description="Basic and acidic residues" evidence="6">
    <location>
        <begin position="61"/>
        <end position="72"/>
    </location>
</feature>
<reference evidence="8 9" key="1">
    <citation type="journal article" date="2017" name="Mycologia">
        <title>Bifiguratus adelaidae, gen. et sp. nov., a new member of Mucoromycotina in endophytic and soil-dwelling habitats.</title>
        <authorList>
            <person name="Torres-Cruz T.J."/>
            <person name="Billingsley Tobias T.L."/>
            <person name="Almatruk M."/>
            <person name="Hesse C."/>
            <person name="Kuske C.R."/>
            <person name="Desiro A."/>
            <person name="Benucci G.M."/>
            <person name="Bonito G."/>
            <person name="Stajich J.E."/>
            <person name="Dunlap C."/>
            <person name="Arnold A.E."/>
            <person name="Porras-Alfaro A."/>
        </authorList>
    </citation>
    <scope>NUCLEOTIDE SEQUENCE [LARGE SCALE GENOMIC DNA]</scope>
    <source>
        <strain evidence="8 9">AZ0501</strain>
    </source>
</reference>
<dbReference type="Pfam" id="PF00098">
    <property type="entry name" value="zf-CCHC"/>
    <property type="match status" value="4"/>
</dbReference>
<dbReference type="Proteomes" id="UP000242875">
    <property type="component" value="Unassembled WGS sequence"/>
</dbReference>
<keyword evidence="3 5" id="KW-0863">Zinc-finger</keyword>